<dbReference type="Proteomes" id="UP000593567">
    <property type="component" value="Unassembled WGS sequence"/>
</dbReference>
<accession>A0A7J7KBT0</accession>
<dbReference type="InterPro" id="IPR034035">
    <property type="entry name" value="Astacin-like_dom"/>
</dbReference>
<name>A0A7J7KBT0_BUGNE</name>
<protein>
    <recommendedName>
        <fullName evidence="7">Metalloendopeptidase</fullName>
        <ecNumber evidence="7">3.4.24.-</ecNumber>
    </recommendedName>
</protein>
<evidence type="ECO:0000259" key="8">
    <source>
        <dbReference type="PROSITE" id="PS51864"/>
    </source>
</evidence>
<dbReference type="PRINTS" id="PR00480">
    <property type="entry name" value="ASTACIN"/>
</dbReference>
<dbReference type="CDD" id="cd04280">
    <property type="entry name" value="ZnMc_astacin_like"/>
    <property type="match status" value="1"/>
</dbReference>
<dbReference type="GO" id="GO:0004222">
    <property type="term" value="F:metalloendopeptidase activity"/>
    <property type="evidence" value="ECO:0007669"/>
    <property type="project" value="UniProtKB-UniRule"/>
</dbReference>
<dbReference type="SUPFAM" id="SSF55486">
    <property type="entry name" value="Metalloproteases ('zincins'), catalytic domain"/>
    <property type="match status" value="1"/>
</dbReference>
<dbReference type="PROSITE" id="PS51864">
    <property type="entry name" value="ASTACIN"/>
    <property type="match status" value="1"/>
</dbReference>
<comment type="cofactor">
    <cofactor evidence="6 7">
        <name>Zn(2+)</name>
        <dbReference type="ChEBI" id="CHEBI:29105"/>
    </cofactor>
    <text evidence="6 7">Binds 1 zinc ion per subunit.</text>
</comment>
<evidence type="ECO:0000256" key="6">
    <source>
        <dbReference type="PROSITE-ProRule" id="PRU01211"/>
    </source>
</evidence>
<organism evidence="9 10">
    <name type="scientific">Bugula neritina</name>
    <name type="common">Brown bryozoan</name>
    <name type="synonym">Sertularia neritina</name>
    <dbReference type="NCBI Taxonomy" id="10212"/>
    <lineage>
        <taxon>Eukaryota</taxon>
        <taxon>Metazoa</taxon>
        <taxon>Spiralia</taxon>
        <taxon>Lophotrochozoa</taxon>
        <taxon>Bryozoa</taxon>
        <taxon>Gymnolaemata</taxon>
        <taxon>Cheilostomatida</taxon>
        <taxon>Flustrina</taxon>
        <taxon>Buguloidea</taxon>
        <taxon>Bugulidae</taxon>
        <taxon>Bugula</taxon>
    </lineage>
</organism>
<dbReference type="Pfam" id="PF01400">
    <property type="entry name" value="Astacin"/>
    <property type="match status" value="1"/>
</dbReference>
<dbReference type="GO" id="GO:0008270">
    <property type="term" value="F:zinc ion binding"/>
    <property type="evidence" value="ECO:0007669"/>
    <property type="project" value="UniProtKB-UniRule"/>
</dbReference>
<feature type="binding site" evidence="6">
    <location>
        <position position="83"/>
    </location>
    <ligand>
        <name>Zn(2+)</name>
        <dbReference type="ChEBI" id="CHEBI:29105"/>
        <note>catalytic</note>
    </ligand>
</feature>
<keyword evidence="4 6" id="KW-0862">Zinc</keyword>
<dbReference type="PANTHER" id="PTHR10127">
    <property type="entry name" value="DISCOIDIN, CUB, EGF, LAMININ , AND ZINC METALLOPROTEASE DOMAIN CONTAINING"/>
    <property type="match status" value="1"/>
</dbReference>
<keyword evidence="3 6" id="KW-0378">Hydrolase</keyword>
<dbReference type="EMBL" id="VXIV02000782">
    <property type="protein sequence ID" value="KAF6036089.1"/>
    <property type="molecule type" value="Genomic_DNA"/>
</dbReference>
<comment type="caution">
    <text evidence="9">The sequence shown here is derived from an EMBL/GenBank/DDBJ whole genome shotgun (WGS) entry which is preliminary data.</text>
</comment>
<keyword evidence="2 6" id="KW-0479">Metal-binding</keyword>
<reference evidence="9" key="1">
    <citation type="submission" date="2020-06" db="EMBL/GenBank/DDBJ databases">
        <title>Draft genome of Bugula neritina, a colonial animal packing powerful symbionts and potential medicines.</title>
        <authorList>
            <person name="Rayko M."/>
        </authorList>
    </citation>
    <scope>NUCLEOTIDE SEQUENCE [LARGE SCALE GENOMIC DNA]</scope>
    <source>
        <strain evidence="9">Kwan_BN1</strain>
    </source>
</reference>
<feature type="active site" evidence="6">
    <location>
        <position position="84"/>
    </location>
</feature>
<dbReference type="InterPro" id="IPR006026">
    <property type="entry name" value="Peptidase_Metallo"/>
</dbReference>
<evidence type="ECO:0000313" key="9">
    <source>
        <dbReference type="EMBL" id="KAF6036089.1"/>
    </source>
</evidence>
<evidence type="ECO:0000256" key="4">
    <source>
        <dbReference type="ARBA" id="ARBA00022833"/>
    </source>
</evidence>
<keyword evidence="5 6" id="KW-0482">Metalloprotease</keyword>
<evidence type="ECO:0000256" key="7">
    <source>
        <dbReference type="RuleBase" id="RU361183"/>
    </source>
</evidence>
<dbReference type="Gene3D" id="3.40.390.10">
    <property type="entry name" value="Collagenase (Catalytic Domain)"/>
    <property type="match status" value="1"/>
</dbReference>
<dbReference type="OrthoDB" id="6061307at2759"/>
<evidence type="ECO:0000256" key="3">
    <source>
        <dbReference type="ARBA" id="ARBA00022801"/>
    </source>
</evidence>
<feature type="binding site" evidence="6">
    <location>
        <position position="93"/>
    </location>
    <ligand>
        <name>Zn(2+)</name>
        <dbReference type="ChEBI" id="CHEBI:29105"/>
        <note>catalytic</note>
    </ligand>
</feature>
<dbReference type="PANTHER" id="PTHR10127:SF780">
    <property type="entry name" value="METALLOENDOPEPTIDASE"/>
    <property type="match status" value="1"/>
</dbReference>
<dbReference type="InterPro" id="IPR001506">
    <property type="entry name" value="Peptidase_M12A"/>
</dbReference>
<evidence type="ECO:0000256" key="1">
    <source>
        <dbReference type="ARBA" id="ARBA00022670"/>
    </source>
</evidence>
<proteinExistence type="predicted"/>
<keyword evidence="10" id="KW-1185">Reference proteome</keyword>
<dbReference type="GO" id="GO:0006508">
    <property type="term" value="P:proteolysis"/>
    <property type="evidence" value="ECO:0007669"/>
    <property type="project" value="UniProtKB-KW"/>
</dbReference>
<evidence type="ECO:0000256" key="2">
    <source>
        <dbReference type="ARBA" id="ARBA00022723"/>
    </source>
</evidence>
<feature type="domain" description="Peptidase M12A" evidence="8">
    <location>
        <begin position="1"/>
        <end position="187"/>
    </location>
</feature>
<comment type="caution">
    <text evidence="6">Lacks conserved residue(s) required for the propagation of feature annotation.</text>
</comment>
<dbReference type="AlphaFoldDB" id="A0A7J7KBT0"/>
<keyword evidence="1 6" id="KW-0645">Protease</keyword>
<dbReference type="EC" id="3.4.24.-" evidence="7"/>
<gene>
    <name evidence="9" type="ORF">EB796_005616</name>
</gene>
<feature type="binding site" evidence="6">
    <location>
        <position position="87"/>
    </location>
    <ligand>
        <name>Zn(2+)</name>
        <dbReference type="ChEBI" id="CHEBI:29105"/>
        <note>catalytic</note>
    </ligand>
</feature>
<dbReference type="InterPro" id="IPR024079">
    <property type="entry name" value="MetalloPept_cat_dom_sf"/>
</dbReference>
<evidence type="ECO:0000313" key="10">
    <source>
        <dbReference type="Proteomes" id="UP000593567"/>
    </source>
</evidence>
<evidence type="ECO:0000256" key="5">
    <source>
        <dbReference type="ARBA" id="ARBA00023049"/>
    </source>
</evidence>
<sequence length="196" mass="22461">MQGQKDAHVKQIVIVIPERQLIMDAINEYHRHTCIRFVSARGHEKNKVMFQNGGGCSSFVGMIGDTQAIRLAPGCRHKGIIIHEIGHAIGFHHEQTRPDRDNYVRIEDRNIQQGVKYNFMKYTNEQVKSYGVAYDYLSVMHYGQRAFSRNGQPTIITLDRKYQEVIGNRDGLSFKDIELANKIYDCASGKVFINKS</sequence>
<dbReference type="SMART" id="SM00235">
    <property type="entry name" value="ZnMc"/>
    <property type="match status" value="1"/>
</dbReference>